<gene>
    <name evidence="5" type="ORF">EV667_3692</name>
</gene>
<dbReference type="SUPFAM" id="SSF51004">
    <property type="entry name" value="C-terminal (heme d1) domain of cytochrome cd1-nitrite reductase"/>
    <property type="match status" value="1"/>
</dbReference>
<dbReference type="InterPro" id="IPR048433">
    <property type="entry name" value="YNCE-like_beta-prop"/>
</dbReference>
<organism evidence="5 6">
    <name type="scientific">Ancylobacter aquaticus</name>
    <dbReference type="NCBI Taxonomy" id="100"/>
    <lineage>
        <taxon>Bacteria</taxon>
        <taxon>Pseudomonadati</taxon>
        <taxon>Pseudomonadota</taxon>
        <taxon>Alphaproteobacteria</taxon>
        <taxon>Hyphomicrobiales</taxon>
        <taxon>Xanthobacteraceae</taxon>
        <taxon>Ancylobacter</taxon>
    </lineage>
</organism>
<feature type="region of interest" description="Disordered" evidence="2">
    <location>
        <begin position="337"/>
        <end position="391"/>
    </location>
</feature>
<dbReference type="OrthoDB" id="7767057at2"/>
<name>A0A4R1HV52_ANCAQ</name>
<dbReference type="EMBL" id="SMFY01000003">
    <property type="protein sequence ID" value="TCK23849.1"/>
    <property type="molecule type" value="Genomic_DNA"/>
</dbReference>
<dbReference type="InterPro" id="IPR011964">
    <property type="entry name" value="YVTN_b-propeller_repeat"/>
</dbReference>
<sequence>MPIDATFARPSLRSRALARAALARVTLASVALVGLAGAALADPEFVTSVKPGAGLYELVFSAPMNRVYVAAAGGRGATETFIYALDPATLETKETIALGDDPVFGLGVNNTTKTLYGTQTRDGSLAVIDLATGKVVAKIAKGEKAHVREVVVDEAANRAYVTVTGRRDTPSSVWIVDGAKKEIVDTIDNLPGSVTGISLDAKGKRLFLSAMESNEVHVVDLASKKVTSFPSGGEGAINLAYDASGDQVFVANQGSGEVTVLDAKDGKIIKEIPTGAGALSLAIDPQRSLLYVTNRQAGFTSLVDTKTLEPVANVVTGSMPQTVAVDVATGNAYVSNKLKSAGRPPRPATPPAGAAAAPGAQPTGGPAAEAPRARPVPMVDPYGDTVTLIKP</sequence>
<dbReference type="InterPro" id="IPR011048">
    <property type="entry name" value="Haem_d1_sf"/>
</dbReference>
<dbReference type="NCBIfam" id="TIGR02276">
    <property type="entry name" value="beta_rpt_yvtn"/>
    <property type="match status" value="1"/>
</dbReference>
<feature type="chain" id="PRO_5020764236" evidence="3">
    <location>
        <begin position="42"/>
        <end position="391"/>
    </location>
</feature>
<dbReference type="Proteomes" id="UP000295030">
    <property type="component" value="Unassembled WGS sequence"/>
</dbReference>
<evidence type="ECO:0000313" key="5">
    <source>
        <dbReference type="EMBL" id="TCK23849.1"/>
    </source>
</evidence>
<dbReference type="InterPro" id="IPR015943">
    <property type="entry name" value="WD40/YVTN_repeat-like_dom_sf"/>
</dbReference>
<dbReference type="InterPro" id="IPR051200">
    <property type="entry name" value="Host-pathogen_enzymatic-act"/>
</dbReference>
<reference evidence="5 6" key="1">
    <citation type="submission" date="2019-03" db="EMBL/GenBank/DDBJ databases">
        <title>Genomic Encyclopedia of Type Strains, Phase IV (KMG-IV): sequencing the most valuable type-strain genomes for metagenomic binning, comparative biology and taxonomic classification.</title>
        <authorList>
            <person name="Goeker M."/>
        </authorList>
    </citation>
    <scope>NUCLEOTIDE SEQUENCE [LARGE SCALE GENOMIC DNA]</scope>
    <source>
        <strain evidence="5 6">DSM 101</strain>
    </source>
</reference>
<evidence type="ECO:0000256" key="1">
    <source>
        <dbReference type="ARBA" id="ARBA00022729"/>
    </source>
</evidence>
<evidence type="ECO:0000256" key="2">
    <source>
        <dbReference type="SAM" id="MobiDB-lite"/>
    </source>
</evidence>
<evidence type="ECO:0000259" key="4">
    <source>
        <dbReference type="Pfam" id="PF21783"/>
    </source>
</evidence>
<comment type="caution">
    <text evidence="5">The sequence shown here is derived from an EMBL/GenBank/DDBJ whole genome shotgun (WGS) entry which is preliminary data.</text>
</comment>
<keyword evidence="1 3" id="KW-0732">Signal</keyword>
<feature type="compositionally biased region" description="Low complexity" evidence="2">
    <location>
        <begin position="351"/>
        <end position="377"/>
    </location>
</feature>
<dbReference type="Pfam" id="PF21783">
    <property type="entry name" value="YNCE"/>
    <property type="match status" value="1"/>
</dbReference>
<dbReference type="Gene3D" id="2.130.10.10">
    <property type="entry name" value="YVTN repeat-like/Quinoprotein amine dehydrogenase"/>
    <property type="match status" value="1"/>
</dbReference>
<dbReference type="PANTHER" id="PTHR47197:SF3">
    <property type="entry name" value="DIHYDRO-HEME D1 DEHYDROGENASE"/>
    <property type="match status" value="1"/>
</dbReference>
<evidence type="ECO:0000256" key="3">
    <source>
        <dbReference type="SAM" id="SignalP"/>
    </source>
</evidence>
<proteinExistence type="predicted"/>
<dbReference type="RefSeq" id="WP_131836761.1">
    <property type="nucleotide sequence ID" value="NZ_SMFY01000003.1"/>
</dbReference>
<accession>A0A4R1HV52</accession>
<dbReference type="AlphaFoldDB" id="A0A4R1HV52"/>
<feature type="domain" description="YNCE-like beta-propeller" evidence="4">
    <location>
        <begin position="197"/>
        <end position="326"/>
    </location>
</feature>
<keyword evidence="6" id="KW-1185">Reference proteome</keyword>
<protein>
    <submittedName>
        <fullName evidence="5">YVTN family beta-propeller protein</fullName>
    </submittedName>
</protein>
<evidence type="ECO:0000313" key="6">
    <source>
        <dbReference type="Proteomes" id="UP000295030"/>
    </source>
</evidence>
<dbReference type="PANTHER" id="PTHR47197">
    <property type="entry name" value="PROTEIN NIRF"/>
    <property type="match status" value="1"/>
</dbReference>
<feature type="signal peptide" evidence="3">
    <location>
        <begin position="1"/>
        <end position="41"/>
    </location>
</feature>